<comment type="caution">
    <text evidence="1">The sequence shown here is derived from an EMBL/GenBank/DDBJ whole genome shotgun (WGS) entry which is preliminary data.</text>
</comment>
<protein>
    <submittedName>
        <fullName evidence="1">MerR family transcriptional regulator</fullName>
    </submittedName>
</protein>
<reference evidence="1 2" key="1">
    <citation type="journal article" date="2020" name="Nature">
        <title>Bacterial chemolithoautotrophy via manganese oxidation.</title>
        <authorList>
            <person name="Yu H."/>
            <person name="Leadbetter J.R."/>
        </authorList>
    </citation>
    <scope>NUCLEOTIDE SEQUENCE [LARGE SCALE GENOMIC DNA]</scope>
    <source>
        <strain evidence="1 2">Mn-1</strain>
    </source>
</reference>
<name>A0A7X6DMR7_9BACT</name>
<gene>
    <name evidence="1" type="ORF">MNODULE_03435</name>
</gene>
<keyword evidence="2" id="KW-1185">Reference proteome</keyword>
<dbReference type="EMBL" id="VTOW01000001">
    <property type="protein sequence ID" value="NKE69798.1"/>
    <property type="molecule type" value="Genomic_DNA"/>
</dbReference>
<proteinExistence type="predicted"/>
<organism evidence="1 2">
    <name type="scientific">Candidatus Manganitrophus noduliformans</name>
    <dbReference type="NCBI Taxonomy" id="2606439"/>
    <lineage>
        <taxon>Bacteria</taxon>
        <taxon>Pseudomonadati</taxon>
        <taxon>Nitrospirota</taxon>
        <taxon>Nitrospiria</taxon>
        <taxon>Candidatus Troglogloeales</taxon>
        <taxon>Candidatus Manganitrophaceae</taxon>
        <taxon>Candidatus Manganitrophus</taxon>
    </lineage>
</organism>
<evidence type="ECO:0000313" key="2">
    <source>
        <dbReference type="Proteomes" id="UP000534783"/>
    </source>
</evidence>
<dbReference type="Pfam" id="PF13591">
    <property type="entry name" value="MerR_2"/>
    <property type="match status" value="1"/>
</dbReference>
<accession>A0A7X6DMR7</accession>
<dbReference type="RefSeq" id="WP_168058082.1">
    <property type="nucleotide sequence ID" value="NZ_VTOW01000001.1"/>
</dbReference>
<dbReference type="InterPro" id="IPR009061">
    <property type="entry name" value="DNA-bd_dom_put_sf"/>
</dbReference>
<dbReference type="AlphaFoldDB" id="A0A7X6DMR7"/>
<dbReference type="Gene3D" id="1.10.1660.10">
    <property type="match status" value="1"/>
</dbReference>
<dbReference type="Proteomes" id="UP000534783">
    <property type="component" value="Unassembled WGS sequence"/>
</dbReference>
<evidence type="ECO:0000313" key="1">
    <source>
        <dbReference type="EMBL" id="NKE69798.1"/>
    </source>
</evidence>
<sequence length="111" mass="13033">MRRMGSIQKWITYRKDDSGEEICYVTLEGLARLAHVPVTSVRRMQEEGLIAPIRGEERLFPQETLRRIAKIERLRAQLQIDLGGIDIILGLMERMEEMEREIAALRREARR</sequence>
<dbReference type="SUPFAM" id="SSF46955">
    <property type="entry name" value="Putative DNA-binding domain"/>
    <property type="match status" value="1"/>
</dbReference>